<name>A0A0G4IQY6_PLABS</name>
<feature type="domain" description="PA" evidence="3">
    <location>
        <begin position="167"/>
        <end position="250"/>
    </location>
</feature>
<evidence type="ECO:0000313" key="6">
    <source>
        <dbReference type="EMBL" id="CEO97640.1"/>
    </source>
</evidence>
<dbReference type="InterPro" id="IPR007484">
    <property type="entry name" value="Peptidase_M28"/>
</dbReference>
<dbReference type="InterPro" id="IPR039373">
    <property type="entry name" value="Peptidase_M28B"/>
</dbReference>
<evidence type="ECO:0000313" key="9">
    <source>
        <dbReference type="Proteomes" id="UP000290189"/>
    </source>
</evidence>
<dbReference type="SUPFAM" id="SSF52025">
    <property type="entry name" value="PA domain"/>
    <property type="match status" value="1"/>
</dbReference>
<reference evidence="7 9" key="2">
    <citation type="submission" date="2018-03" db="EMBL/GenBank/DDBJ databases">
        <authorList>
            <person name="Fogelqvist J."/>
        </authorList>
    </citation>
    <scope>NUCLEOTIDE SEQUENCE [LARGE SCALE GENOMIC DNA]</scope>
</reference>
<evidence type="ECO:0000256" key="1">
    <source>
        <dbReference type="ARBA" id="ARBA00005634"/>
    </source>
</evidence>
<accession>A0A0G4IQY6</accession>
<dbReference type="GO" id="GO:0004180">
    <property type="term" value="F:carboxypeptidase activity"/>
    <property type="evidence" value="ECO:0007669"/>
    <property type="project" value="TreeGrafter"/>
</dbReference>
<protein>
    <recommendedName>
        <fullName evidence="10">Peptidase M28 domain-containing protein</fullName>
    </recommendedName>
</protein>
<dbReference type="OrthoDB" id="10013407at2759"/>
<evidence type="ECO:0000313" key="7">
    <source>
        <dbReference type="EMBL" id="SPQ97936.1"/>
    </source>
</evidence>
<comment type="similarity">
    <text evidence="1">Belongs to the peptidase M28 family. M28B subfamily.</text>
</comment>
<dbReference type="AlphaFoldDB" id="A0A0G4IQY6"/>
<evidence type="ECO:0000313" key="8">
    <source>
        <dbReference type="Proteomes" id="UP000039324"/>
    </source>
</evidence>
<feature type="domain" description="Peptidase M28" evidence="5">
    <location>
        <begin position="349"/>
        <end position="539"/>
    </location>
</feature>
<gene>
    <name evidence="6" type="ORF">PBRA_000985</name>
    <name evidence="7" type="ORF">PLBR_LOCUS5151</name>
</gene>
<dbReference type="FunFam" id="3.40.630.10:FF:000101">
    <property type="entry name" value="N-acetylated alpha-linked acidic dipeptidase like 1"/>
    <property type="match status" value="1"/>
</dbReference>
<dbReference type="InterPro" id="IPR036757">
    <property type="entry name" value="TFR-like_dimer_dom_sf"/>
</dbReference>
<dbReference type="STRING" id="37360.A0A0G4IQY6"/>
<evidence type="ECO:0008006" key="10">
    <source>
        <dbReference type="Google" id="ProtNLM"/>
    </source>
</evidence>
<keyword evidence="2" id="KW-1133">Transmembrane helix</keyword>
<dbReference type="Proteomes" id="UP000290189">
    <property type="component" value="Unassembled WGS sequence"/>
</dbReference>
<keyword evidence="8" id="KW-1185">Reference proteome</keyword>
<dbReference type="InterPro" id="IPR046450">
    <property type="entry name" value="PA_dom_sf"/>
</dbReference>
<dbReference type="Gene3D" id="3.40.630.10">
    <property type="entry name" value="Zn peptidases"/>
    <property type="match status" value="1"/>
</dbReference>
<proteinExistence type="inferred from homology"/>
<evidence type="ECO:0000259" key="3">
    <source>
        <dbReference type="Pfam" id="PF02225"/>
    </source>
</evidence>
<dbReference type="CDD" id="cd02121">
    <property type="entry name" value="PA_GCPII_like"/>
    <property type="match status" value="1"/>
</dbReference>
<dbReference type="Pfam" id="PF02225">
    <property type="entry name" value="PA"/>
    <property type="match status" value="1"/>
</dbReference>
<reference evidence="6 8" key="1">
    <citation type="submission" date="2015-02" db="EMBL/GenBank/DDBJ databases">
        <authorList>
            <person name="Chooi Y.-H."/>
        </authorList>
    </citation>
    <scope>NUCLEOTIDE SEQUENCE [LARGE SCALE GENOMIC DNA]</scope>
    <source>
        <strain evidence="6">E3</strain>
    </source>
</reference>
<feature type="transmembrane region" description="Helical" evidence="2">
    <location>
        <begin position="23"/>
        <end position="45"/>
    </location>
</feature>
<dbReference type="CDD" id="cd08022">
    <property type="entry name" value="M28_PSMA_like"/>
    <property type="match status" value="1"/>
</dbReference>
<dbReference type="Gene3D" id="3.50.30.30">
    <property type="match status" value="1"/>
</dbReference>
<dbReference type="InterPro" id="IPR003137">
    <property type="entry name" value="PA_domain"/>
</dbReference>
<dbReference type="InterPro" id="IPR007365">
    <property type="entry name" value="TFR-like_dimer_dom"/>
</dbReference>
<dbReference type="OMA" id="LWNVIGT"/>
<geneLocation type="mitochondrion" evidence="7"/>
<dbReference type="EMBL" id="OVEO01000008">
    <property type="protein sequence ID" value="SPQ97936.1"/>
    <property type="molecule type" value="Genomic_DNA"/>
</dbReference>
<dbReference type="PANTHER" id="PTHR10404:SF46">
    <property type="entry name" value="VACUOLAR PROTEIN SORTING-ASSOCIATED PROTEIN 70"/>
    <property type="match status" value="1"/>
</dbReference>
<keyword evidence="2" id="KW-0472">Membrane</keyword>
<feature type="domain" description="Transferrin receptor-like dimerisation" evidence="4">
    <location>
        <begin position="605"/>
        <end position="723"/>
    </location>
</feature>
<evidence type="ECO:0000256" key="2">
    <source>
        <dbReference type="SAM" id="Phobius"/>
    </source>
</evidence>
<keyword evidence="2" id="KW-0812">Transmembrane</keyword>
<dbReference type="Proteomes" id="UP000039324">
    <property type="component" value="Unassembled WGS sequence"/>
</dbReference>
<evidence type="ECO:0000259" key="4">
    <source>
        <dbReference type="Pfam" id="PF04253"/>
    </source>
</evidence>
<dbReference type="Pfam" id="PF04389">
    <property type="entry name" value="Peptidase_M28"/>
    <property type="match status" value="1"/>
</dbReference>
<dbReference type="SUPFAM" id="SSF53187">
    <property type="entry name" value="Zn-dependent exopeptidases"/>
    <property type="match status" value="1"/>
</dbReference>
<dbReference type="SUPFAM" id="SSF47672">
    <property type="entry name" value="Transferrin receptor-like dimerisation domain"/>
    <property type="match status" value="1"/>
</dbReference>
<evidence type="ECO:0000259" key="5">
    <source>
        <dbReference type="Pfam" id="PF04389"/>
    </source>
</evidence>
<dbReference type="Pfam" id="PF04253">
    <property type="entry name" value="TFR_dimer"/>
    <property type="match status" value="1"/>
</dbReference>
<dbReference type="EMBL" id="CDSF01000079">
    <property type="protein sequence ID" value="CEO97640.1"/>
    <property type="molecule type" value="Genomic_DNA"/>
</dbReference>
<dbReference type="PANTHER" id="PTHR10404">
    <property type="entry name" value="N-ACETYLATED-ALPHA-LINKED ACIDIC DIPEPTIDASE"/>
    <property type="match status" value="1"/>
</dbReference>
<sequence length="735" mass="80542">MPGARQPLLGDGGTARDRRRRQIMVRLLIVLIGVAICALLFVVVVEIFRAEPIDRSDWIDMLLDVPDPDRAQAHMHALTANQSLAGSAGDLPLAMYVANRLRSWRVPDVTVHEYKVLLSYPLHISLDIVEPGTGRSLRSFDLAEPRVDGVPPPTTGPYVAYSGSGKVTAPLVFLNYARRSDFQALRDAGVDLRGRIGIARYGRSFRGLKAMLAEQHGMVGLVLYSDPADDGSLRGKTFPDGAWRPPGAVQGGSAMFISLFSGDPLTPGIAAVPDLDPRRRKFSASSSPVLPRIPIVAIGYGNARPLLASLRGPRVPNDWRDAMATRVGPGSDLVQLNVQMDRSLQPIYNVIGTFPGAIEPDRRVLLGNHRDAWVYGAVDPHSGTSAFLEMSRAFASLYERGWRPRRTLQLCSWDAEEFGLVGSTEFAEQFADDLRQEAIAYINTDVGVMSTSAFLAQASPSLQPVIEFATKLVRNPHANATIYDQWESFGKDGPRGVVGALGSGSDYTPFLQFLGVASADISFGDRSSRYGVYHSSYDSAIWYGRFGDPDYTYTAALARVWGVIALELVDRAVIPIRIQAYASTLASYIAKLNEGYPGQLPMRVLSECLMKFAQAAKHTDQEADTLDRLTRLSATVRDSKDAHLRHLNDRLAFVEREFTSSIALPGRTETYYRHVVYAPGLYEGYAATTLPGITMALEERNETMLIEQVAIFIERVTRASAMLNMVSPGAAVDSV</sequence>
<organism evidence="6 8">
    <name type="scientific">Plasmodiophora brassicae</name>
    <name type="common">Clubroot disease agent</name>
    <dbReference type="NCBI Taxonomy" id="37360"/>
    <lineage>
        <taxon>Eukaryota</taxon>
        <taxon>Sar</taxon>
        <taxon>Rhizaria</taxon>
        <taxon>Endomyxa</taxon>
        <taxon>Phytomyxea</taxon>
        <taxon>Plasmodiophorida</taxon>
        <taxon>Plasmodiophoridae</taxon>
        <taxon>Plasmodiophora</taxon>
    </lineage>
</organism>
<keyword evidence="7" id="KW-0496">Mitochondrion</keyword>
<dbReference type="Gene3D" id="1.20.930.40">
    <property type="entry name" value="Transferrin receptor-like, dimerisation domain"/>
    <property type="match status" value="1"/>
</dbReference>